<dbReference type="GO" id="GO:0016740">
    <property type="term" value="F:transferase activity"/>
    <property type="evidence" value="ECO:0007669"/>
    <property type="project" value="UniProtKB-KW"/>
</dbReference>
<dbReference type="NCBIfam" id="NF008752">
    <property type="entry name" value="PRK11784.1-4"/>
    <property type="match status" value="1"/>
</dbReference>
<dbReference type="EMBL" id="JBHRYQ010000001">
    <property type="protein sequence ID" value="MFC3811851.1"/>
    <property type="molecule type" value="Genomic_DNA"/>
</dbReference>
<dbReference type="PROSITE" id="PS50206">
    <property type="entry name" value="RHODANESE_3"/>
    <property type="match status" value="1"/>
</dbReference>
<gene>
    <name evidence="3" type="primary">mnmH</name>
    <name evidence="3" type="ORF">ACFOOI_14405</name>
</gene>
<reference evidence="4" key="1">
    <citation type="journal article" date="2019" name="Int. J. Syst. Evol. Microbiol.">
        <title>The Global Catalogue of Microorganisms (GCM) 10K type strain sequencing project: providing services to taxonomists for standard genome sequencing and annotation.</title>
        <authorList>
            <consortium name="The Broad Institute Genomics Platform"/>
            <consortium name="The Broad Institute Genome Sequencing Center for Infectious Disease"/>
            <person name="Wu L."/>
            <person name="Ma J."/>
        </authorList>
    </citation>
    <scope>NUCLEOTIDE SEQUENCE [LARGE SCALE GENOMIC DNA]</scope>
    <source>
        <strain evidence="4">CECT 7956</strain>
    </source>
</reference>
<dbReference type="Pfam" id="PF00581">
    <property type="entry name" value="Rhodanese"/>
    <property type="match status" value="1"/>
</dbReference>
<dbReference type="SMART" id="SM00450">
    <property type="entry name" value="RHOD"/>
    <property type="match status" value="1"/>
</dbReference>
<accession>A0ABV7Z0T8</accession>
<organism evidence="3 4">
    <name type="scientific">Lacihabitans lacunae</name>
    <dbReference type="NCBI Taxonomy" id="1028214"/>
    <lineage>
        <taxon>Bacteria</taxon>
        <taxon>Pseudomonadati</taxon>
        <taxon>Bacteroidota</taxon>
        <taxon>Cytophagia</taxon>
        <taxon>Cytophagales</taxon>
        <taxon>Leadbetterellaceae</taxon>
        <taxon>Lacihabitans</taxon>
    </lineage>
</organism>
<dbReference type="EC" id="2.5.1.-" evidence="3"/>
<dbReference type="InterPro" id="IPR017582">
    <property type="entry name" value="SelU"/>
</dbReference>
<sequence>MIQRIDVSTFLEHQDSGLILDVRSPGEYEHAHIPGAVSLPLFSDAERKVVGTAYKQESRETAIKIGLDYFGPKMRAVVEQVETLTANKSKKVLVHCWRGGMRSGAIAWLLDLYGFEVYLLDGGYKAFRNWVLAKFEIPYSFKLIGGYTGSGKTPLLEALQNENYQIVDLEALASHKGSALGGINLPPQPSQEMFENQLAVKFSELDAEKIIYLEDESQRIGNRNIPAGIWKQMQPSQVYFLDIPFEKRLDYLLKEYGSLPQDKLVTAILRIQKRLGGLETKNAIQYTIDGDLRSCYGILLKYYDKWYHKGLFTRPNAENLITKVSLTEVEVQKTLDVLKKHL</sequence>
<dbReference type="InterPro" id="IPR058840">
    <property type="entry name" value="AAA_SelU"/>
</dbReference>
<dbReference type="NCBIfam" id="NF008750">
    <property type="entry name" value="PRK11784.1-2"/>
    <property type="match status" value="1"/>
</dbReference>
<dbReference type="CDD" id="cd01520">
    <property type="entry name" value="RHOD_YbbB"/>
    <property type="match status" value="1"/>
</dbReference>
<dbReference type="PANTHER" id="PTHR30401:SF0">
    <property type="entry name" value="TRNA 2-SELENOURIDINE SYNTHASE"/>
    <property type="match status" value="1"/>
</dbReference>
<protein>
    <submittedName>
        <fullName evidence="3">tRNA 2-selenouridine(34) synthase MnmH</fullName>
        <ecNumber evidence="3">2.5.1.-</ecNumber>
    </submittedName>
</protein>
<evidence type="ECO:0000313" key="4">
    <source>
        <dbReference type="Proteomes" id="UP001595616"/>
    </source>
</evidence>
<dbReference type="NCBIfam" id="TIGR03167">
    <property type="entry name" value="tRNA_sel_U_synt"/>
    <property type="match status" value="1"/>
</dbReference>
<dbReference type="Proteomes" id="UP001595616">
    <property type="component" value="Unassembled WGS sequence"/>
</dbReference>
<dbReference type="PROSITE" id="PS00380">
    <property type="entry name" value="RHODANESE_1"/>
    <property type="match status" value="1"/>
</dbReference>
<dbReference type="InterPro" id="IPR016130">
    <property type="entry name" value="Tyr_Pase_AS"/>
</dbReference>
<keyword evidence="4" id="KW-1185">Reference proteome</keyword>
<dbReference type="RefSeq" id="WP_379838703.1">
    <property type="nucleotide sequence ID" value="NZ_JBHRYQ010000001.1"/>
</dbReference>
<dbReference type="Pfam" id="PF26341">
    <property type="entry name" value="AAA_SelU"/>
    <property type="match status" value="1"/>
</dbReference>
<dbReference type="InterPro" id="IPR027417">
    <property type="entry name" value="P-loop_NTPase"/>
</dbReference>
<dbReference type="InterPro" id="IPR036873">
    <property type="entry name" value="Rhodanese-like_dom_sf"/>
</dbReference>
<proteinExistence type="predicted"/>
<dbReference type="PANTHER" id="PTHR30401">
    <property type="entry name" value="TRNA 2-SELENOURIDINE SYNTHASE"/>
    <property type="match status" value="1"/>
</dbReference>
<evidence type="ECO:0000259" key="2">
    <source>
        <dbReference type="PROSITE" id="PS50206"/>
    </source>
</evidence>
<keyword evidence="3" id="KW-0808">Transferase</keyword>
<name>A0ABV7Z0T8_9BACT</name>
<dbReference type="SUPFAM" id="SSF52821">
    <property type="entry name" value="Rhodanese/Cell cycle control phosphatase"/>
    <property type="match status" value="1"/>
</dbReference>
<keyword evidence="1" id="KW-0711">Selenium</keyword>
<comment type="caution">
    <text evidence="3">The sequence shown here is derived from an EMBL/GenBank/DDBJ whole genome shotgun (WGS) entry which is preliminary data.</text>
</comment>
<dbReference type="PROSITE" id="PS00383">
    <property type="entry name" value="TYR_PHOSPHATASE_1"/>
    <property type="match status" value="1"/>
</dbReference>
<evidence type="ECO:0000313" key="3">
    <source>
        <dbReference type="EMBL" id="MFC3811851.1"/>
    </source>
</evidence>
<feature type="domain" description="Rhodanese" evidence="2">
    <location>
        <begin position="13"/>
        <end position="136"/>
    </location>
</feature>
<dbReference type="InterPro" id="IPR001307">
    <property type="entry name" value="Thiosulphate_STrfase_CS"/>
</dbReference>
<dbReference type="Gene3D" id="3.40.250.10">
    <property type="entry name" value="Rhodanese-like domain"/>
    <property type="match status" value="1"/>
</dbReference>
<evidence type="ECO:0000256" key="1">
    <source>
        <dbReference type="ARBA" id="ARBA00023266"/>
    </source>
</evidence>
<dbReference type="SUPFAM" id="SSF52540">
    <property type="entry name" value="P-loop containing nucleoside triphosphate hydrolases"/>
    <property type="match status" value="1"/>
</dbReference>
<dbReference type="InterPro" id="IPR001763">
    <property type="entry name" value="Rhodanese-like_dom"/>
</dbReference>